<evidence type="ECO:0000313" key="8">
    <source>
        <dbReference type="Proteomes" id="UP000476511"/>
    </source>
</evidence>
<evidence type="ECO:0000256" key="5">
    <source>
        <dbReference type="SAM" id="Phobius"/>
    </source>
</evidence>
<keyword evidence="2 3" id="KW-0067">ATP-binding</keyword>
<dbReference type="InterPro" id="IPR002543">
    <property type="entry name" value="FtsK_dom"/>
</dbReference>
<feature type="binding site" evidence="3">
    <location>
        <begin position="386"/>
        <end position="393"/>
    </location>
    <ligand>
        <name>ATP</name>
        <dbReference type="ChEBI" id="CHEBI:30616"/>
    </ligand>
</feature>
<dbReference type="PROSITE" id="PS50901">
    <property type="entry name" value="FTSK"/>
    <property type="match status" value="1"/>
</dbReference>
<dbReference type="Proteomes" id="UP000476511">
    <property type="component" value="Unassembled WGS sequence"/>
</dbReference>
<keyword evidence="5" id="KW-0472">Membrane</keyword>
<feature type="region of interest" description="Disordered" evidence="4">
    <location>
        <begin position="1"/>
        <end position="20"/>
    </location>
</feature>
<reference evidence="7 8" key="1">
    <citation type="submission" date="2019-11" db="EMBL/GenBank/DDBJ databases">
        <title>Agromyces kandeliae sp. nov., isolated from mangrove soil.</title>
        <authorList>
            <person name="Wang R."/>
        </authorList>
    </citation>
    <scope>NUCLEOTIDE SEQUENCE [LARGE SCALE GENOMIC DNA]</scope>
    <source>
        <strain evidence="7 8">Q22</strain>
    </source>
</reference>
<dbReference type="PANTHER" id="PTHR22683">
    <property type="entry name" value="SPORULATION PROTEIN RELATED"/>
    <property type="match status" value="1"/>
</dbReference>
<dbReference type="GO" id="GO:0005524">
    <property type="term" value="F:ATP binding"/>
    <property type="evidence" value="ECO:0007669"/>
    <property type="project" value="UniProtKB-UniRule"/>
</dbReference>
<sequence length="983" mass="102275">MTDAAATSLDALPALHLPPVPPEPPRPPFPWIASAAPVAGAVAIWAFTGSALSLAFAALGPLVAIAATLDARRTARRARRMQRVEREEALGRVRSEVARRHDLERAAAWRETPAVRSLPARGAPVWSSTPPQAVVVGSGTVASRVSVDGAPGEDADALRMVAEAALLADAPVRVTLEGGIGFIGEPALARAAARAAVLHVAEATDPANCRVIGPPAAWDWLTVLPHRASTHGAAVLRVVETDPACERADAASTRVRADARDDGDGDLIAIASDAACLPPGLRSVVHVTAPRHALVQVTGAAPRAIEPELLSTAEARSAADRLARVAARAGVASGPPVLPDSIGLGELLPAPDPTADRSSLAATVGVGTAGPLVIDLVSGPHALVAGTSGSGKSELLVAWIAAMAARYAPDRVAFLLVDFKGGASFEPVRGLPHVTGLVTDLDEDEAARAVESIRAELRHRERVLAAARVRSIVELPAEAVLPRLVVVVDEFQAMIERFGELGAVMADVAARGRSLGVHLVLAAQRPNGVVREQVSANCGIRVSLRVLERADSVAVLGVERAARLDPARPGRALVDVGDARVVEFQSALADRAVIARVAAGHARAAPPRRPWLDPLPPCITLDDVDAVLGAGAVDAARADPIASGRLLLGVADEPAAQRRAAVEWTPEVDGPLMVLGAPGSGRTALLDAIAAQVAGRRGEAAVLRLEGTRSVVWDALAMIRRHVAGSDRSDEPGRAVRLVVVDDVDLCFSGWPEEHRLAALETLAELMRFARGGGPALALAAGRTAALGPGLRDAVTRHVLLRHPSRADLVHAGGDGRLHRADAPPGAGQWLGHAAQFLRADRTAAVAPRIEAPPLRLDIARPVALVSARPGADADRIGRIAPGTELIRLADGPDAVLRAQHAIDGSSVAGGVIVVGDADAWTANWSLAATARARAELVVHGGSRELRAVVRDAGLPPLLDVDRDQCWRIRTDRTTERAAWPTE</sequence>
<evidence type="ECO:0000256" key="1">
    <source>
        <dbReference type="ARBA" id="ARBA00022741"/>
    </source>
</evidence>
<dbReference type="Pfam" id="PF01580">
    <property type="entry name" value="FtsK_SpoIIIE"/>
    <property type="match status" value="1"/>
</dbReference>
<dbReference type="PANTHER" id="PTHR22683:SF1">
    <property type="entry name" value="TYPE VII SECRETION SYSTEM PROTEIN ESSC"/>
    <property type="match status" value="1"/>
</dbReference>
<evidence type="ECO:0000259" key="6">
    <source>
        <dbReference type="PROSITE" id="PS50901"/>
    </source>
</evidence>
<dbReference type="Gene3D" id="3.40.50.300">
    <property type="entry name" value="P-loop containing nucleotide triphosphate hydrolases"/>
    <property type="match status" value="2"/>
</dbReference>
<feature type="domain" description="FtsK" evidence="6">
    <location>
        <begin position="369"/>
        <end position="553"/>
    </location>
</feature>
<gene>
    <name evidence="7" type="ORF">GJR97_03435</name>
</gene>
<dbReference type="CDD" id="cd01127">
    <property type="entry name" value="TrwB_TraG_TraD_VirD4"/>
    <property type="match status" value="1"/>
</dbReference>
<evidence type="ECO:0000256" key="2">
    <source>
        <dbReference type="ARBA" id="ARBA00022840"/>
    </source>
</evidence>
<comment type="caution">
    <text evidence="7">The sequence shown here is derived from an EMBL/GenBank/DDBJ whole genome shotgun (WGS) entry which is preliminary data.</text>
</comment>
<dbReference type="AlphaFoldDB" id="A0A6L5QYP0"/>
<feature type="transmembrane region" description="Helical" evidence="5">
    <location>
        <begin position="29"/>
        <end position="47"/>
    </location>
</feature>
<evidence type="ECO:0000256" key="4">
    <source>
        <dbReference type="SAM" id="MobiDB-lite"/>
    </source>
</evidence>
<dbReference type="InterPro" id="IPR003593">
    <property type="entry name" value="AAA+_ATPase"/>
</dbReference>
<dbReference type="RefSeq" id="WP_154345104.1">
    <property type="nucleotide sequence ID" value="NZ_WKJD01000006.1"/>
</dbReference>
<name>A0A6L5QYP0_9MICO</name>
<evidence type="ECO:0000313" key="7">
    <source>
        <dbReference type="EMBL" id="MRX42773.1"/>
    </source>
</evidence>
<feature type="transmembrane region" description="Helical" evidence="5">
    <location>
        <begin position="53"/>
        <end position="71"/>
    </location>
</feature>
<keyword evidence="5" id="KW-1133">Transmembrane helix</keyword>
<proteinExistence type="predicted"/>
<dbReference type="GO" id="GO:0003677">
    <property type="term" value="F:DNA binding"/>
    <property type="evidence" value="ECO:0007669"/>
    <property type="project" value="InterPro"/>
</dbReference>
<keyword evidence="1 3" id="KW-0547">Nucleotide-binding</keyword>
<keyword evidence="5" id="KW-0812">Transmembrane</keyword>
<accession>A0A6L5QYP0</accession>
<protein>
    <recommendedName>
        <fullName evidence="6">FtsK domain-containing protein</fullName>
    </recommendedName>
</protein>
<dbReference type="SUPFAM" id="SSF52540">
    <property type="entry name" value="P-loop containing nucleoside triphosphate hydrolases"/>
    <property type="match status" value="2"/>
</dbReference>
<dbReference type="SMART" id="SM00382">
    <property type="entry name" value="AAA"/>
    <property type="match status" value="2"/>
</dbReference>
<dbReference type="InterPro" id="IPR050206">
    <property type="entry name" value="FtsK/SpoIIIE/SftA"/>
</dbReference>
<evidence type="ECO:0000256" key="3">
    <source>
        <dbReference type="PROSITE-ProRule" id="PRU00289"/>
    </source>
</evidence>
<organism evidence="7 8">
    <name type="scientific">Agromyces kandeliae</name>
    <dbReference type="NCBI Taxonomy" id="2666141"/>
    <lineage>
        <taxon>Bacteria</taxon>
        <taxon>Bacillati</taxon>
        <taxon>Actinomycetota</taxon>
        <taxon>Actinomycetes</taxon>
        <taxon>Micrococcales</taxon>
        <taxon>Microbacteriaceae</taxon>
        <taxon>Agromyces</taxon>
    </lineage>
</organism>
<dbReference type="InterPro" id="IPR027417">
    <property type="entry name" value="P-loop_NTPase"/>
</dbReference>
<keyword evidence="8" id="KW-1185">Reference proteome</keyword>
<dbReference type="EMBL" id="WKJD01000006">
    <property type="protein sequence ID" value="MRX42773.1"/>
    <property type="molecule type" value="Genomic_DNA"/>
</dbReference>